<evidence type="ECO:0000256" key="6">
    <source>
        <dbReference type="SAM" id="MobiDB-lite"/>
    </source>
</evidence>
<feature type="compositionally biased region" description="Low complexity" evidence="6">
    <location>
        <begin position="411"/>
        <end position="427"/>
    </location>
</feature>
<keyword evidence="2" id="KW-0548">Nucleotidyltransferase</keyword>
<dbReference type="VEuPathDB" id="FungiDB:PSHT_11612"/>
<dbReference type="VEuPathDB" id="FungiDB:PSTT_13290"/>
<dbReference type="PROSITE" id="PS50878">
    <property type="entry name" value="RT_POL"/>
    <property type="match status" value="1"/>
</dbReference>
<feature type="domain" description="Reverse transcriptase" evidence="7">
    <location>
        <begin position="1262"/>
        <end position="1444"/>
    </location>
</feature>
<dbReference type="Gene3D" id="3.30.70.270">
    <property type="match status" value="1"/>
</dbReference>
<feature type="compositionally biased region" description="Polar residues" evidence="6">
    <location>
        <begin position="258"/>
        <end position="268"/>
    </location>
</feature>
<keyword evidence="3" id="KW-0540">Nuclease</keyword>
<evidence type="ECO:0000256" key="1">
    <source>
        <dbReference type="ARBA" id="ARBA00022679"/>
    </source>
</evidence>
<feature type="region of interest" description="Disordered" evidence="6">
    <location>
        <begin position="314"/>
        <end position="431"/>
    </location>
</feature>
<dbReference type="GO" id="GO:0016779">
    <property type="term" value="F:nucleotidyltransferase activity"/>
    <property type="evidence" value="ECO:0007669"/>
    <property type="project" value="UniProtKB-KW"/>
</dbReference>
<name>A0A2S4V2G0_9BASI</name>
<feature type="compositionally biased region" description="Acidic residues" evidence="6">
    <location>
        <begin position="919"/>
        <end position="941"/>
    </location>
</feature>
<dbReference type="InterPro" id="IPR021109">
    <property type="entry name" value="Peptidase_aspartic_dom_sf"/>
</dbReference>
<keyword evidence="9" id="KW-1185">Reference proteome</keyword>
<dbReference type="InterPro" id="IPR050951">
    <property type="entry name" value="Retrovirus_Pol_polyprotein"/>
</dbReference>
<accession>A0A2S4V2G0</accession>
<evidence type="ECO:0000313" key="9">
    <source>
        <dbReference type="Proteomes" id="UP000238274"/>
    </source>
</evidence>
<dbReference type="GO" id="GO:0006508">
    <property type="term" value="P:proteolysis"/>
    <property type="evidence" value="ECO:0007669"/>
    <property type="project" value="InterPro"/>
</dbReference>
<dbReference type="GO" id="GO:0004190">
    <property type="term" value="F:aspartic-type endopeptidase activity"/>
    <property type="evidence" value="ECO:0007669"/>
    <property type="project" value="UniProtKB-KW"/>
</dbReference>
<keyword evidence="4" id="KW-0064">Aspartyl protease</keyword>
<dbReference type="OrthoDB" id="3250101at2759"/>
<evidence type="ECO:0000256" key="4">
    <source>
        <dbReference type="ARBA" id="ARBA00022750"/>
    </source>
</evidence>
<feature type="compositionally biased region" description="Basic and acidic residues" evidence="6">
    <location>
        <begin position="48"/>
        <end position="63"/>
    </location>
</feature>
<reference evidence="9" key="2">
    <citation type="journal article" date="2018" name="BMC Genomics">
        <title>Genomic insights into host adaptation between the wheat stripe rust pathogen (Puccinia striiformis f. sp. tritici) and the barley stripe rust pathogen (Puccinia striiformis f. sp. hordei).</title>
        <authorList>
            <person name="Xia C."/>
            <person name="Wang M."/>
            <person name="Yin C."/>
            <person name="Cornejo O.E."/>
            <person name="Hulbert S.H."/>
            <person name="Chen X."/>
        </authorList>
    </citation>
    <scope>NUCLEOTIDE SEQUENCE [LARGE SCALE GENOMIC DNA]</scope>
    <source>
        <strain evidence="9">93TX-2</strain>
    </source>
</reference>
<feature type="region of interest" description="Disordered" evidence="6">
    <location>
        <begin position="867"/>
        <end position="941"/>
    </location>
</feature>
<gene>
    <name evidence="8" type="ORF">PSHT_11612</name>
</gene>
<evidence type="ECO:0000313" key="8">
    <source>
        <dbReference type="EMBL" id="POW03615.1"/>
    </source>
</evidence>
<keyword evidence="5" id="KW-0255">Endonuclease</keyword>
<feature type="compositionally biased region" description="Basic and acidic residues" evidence="6">
    <location>
        <begin position="195"/>
        <end position="204"/>
    </location>
</feature>
<feature type="compositionally biased region" description="Basic and acidic residues" evidence="6">
    <location>
        <begin position="221"/>
        <end position="233"/>
    </location>
</feature>
<dbReference type="CDD" id="cd01647">
    <property type="entry name" value="RT_LTR"/>
    <property type="match status" value="1"/>
</dbReference>
<feature type="compositionally biased region" description="Polar residues" evidence="6">
    <location>
        <begin position="867"/>
        <end position="883"/>
    </location>
</feature>
<feature type="region of interest" description="Disordered" evidence="6">
    <location>
        <begin position="1"/>
        <end position="25"/>
    </location>
</feature>
<feature type="compositionally biased region" description="Basic and acidic residues" evidence="6">
    <location>
        <begin position="888"/>
        <end position="901"/>
    </location>
</feature>
<evidence type="ECO:0000256" key="5">
    <source>
        <dbReference type="ARBA" id="ARBA00022759"/>
    </source>
</evidence>
<feature type="compositionally biased region" description="Polar residues" evidence="6">
    <location>
        <begin position="400"/>
        <end position="410"/>
    </location>
</feature>
<feature type="compositionally biased region" description="Polar residues" evidence="6">
    <location>
        <begin position="205"/>
        <end position="215"/>
    </location>
</feature>
<feature type="compositionally biased region" description="Polar residues" evidence="6">
    <location>
        <begin position="234"/>
        <end position="247"/>
    </location>
</feature>
<feature type="region of interest" description="Disordered" evidence="6">
    <location>
        <begin position="174"/>
        <end position="284"/>
    </location>
</feature>
<reference evidence="8 9" key="1">
    <citation type="submission" date="2017-12" db="EMBL/GenBank/DDBJ databases">
        <title>Gene loss provides genomic basis for host adaptation in cereal stripe rust fungi.</title>
        <authorList>
            <person name="Xia C."/>
        </authorList>
    </citation>
    <scope>NUCLEOTIDE SEQUENCE [LARGE SCALE GENOMIC DNA]</scope>
    <source>
        <strain evidence="8 9">93TX-2</strain>
    </source>
</reference>
<protein>
    <recommendedName>
        <fullName evidence="7">Reverse transcriptase domain-containing protein</fullName>
    </recommendedName>
</protein>
<evidence type="ECO:0000256" key="2">
    <source>
        <dbReference type="ARBA" id="ARBA00022695"/>
    </source>
</evidence>
<dbReference type="SUPFAM" id="SSF56672">
    <property type="entry name" value="DNA/RNA polymerases"/>
    <property type="match status" value="1"/>
</dbReference>
<feature type="compositionally biased region" description="Polar residues" evidence="6">
    <location>
        <begin position="314"/>
        <end position="331"/>
    </location>
</feature>
<reference evidence="9" key="3">
    <citation type="journal article" date="2018" name="Mol. Plant Microbe Interact.">
        <title>Genome sequence resources for the wheat stripe rust pathogen (Puccinia striiformis f. sp. tritici) and the barley stripe rust pathogen (Puccinia striiformis f. sp. hordei).</title>
        <authorList>
            <person name="Xia C."/>
            <person name="Wang M."/>
            <person name="Yin C."/>
            <person name="Cornejo O.E."/>
            <person name="Hulbert S.H."/>
            <person name="Chen X."/>
        </authorList>
    </citation>
    <scope>NUCLEOTIDE SEQUENCE [LARGE SCALE GENOMIC DNA]</scope>
    <source>
        <strain evidence="9">93TX-2</strain>
    </source>
</reference>
<feature type="compositionally biased region" description="Basic and acidic residues" evidence="6">
    <location>
        <begin position="356"/>
        <end position="366"/>
    </location>
</feature>
<dbReference type="Gene3D" id="2.40.70.10">
    <property type="entry name" value="Acid Proteases"/>
    <property type="match status" value="1"/>
</dbReference>
<dbReference type="InterPro" id="IPR043502">
    <property type="entry name" value="DNA/RNA_pol_sf"/>
</dbReference>
<dbReference type="InterPro" id="IPR001969">
    <property type="entry name" value="Aspartic_peptidase_AS"/>
</dbReference>
<keyword evidence="1" id="KW-0808">Transferase</keyword>
<dbReference type="SUPFAM" id="SSF50630">
    <property type="entry name" value="Acid proteases"/>
    <property type="match status" value="1"/>
</dbReference>
<dbReference type="GO" id="GO:0004519">
    <property type="term" value="F:endonuclease activity"/>
    <property type="evidence" value="ECO:0007669"/>
    <property type="project" value="UniProtKB-KW"/>
</dbReference>
<dbReference type="PROSITE" id="PS00141">
    <property type="entry name" value="ASP_PROTEASE"/>
    <property type="match status" value="1"/>
</dbReference>
<feature type="compositionally biased region" description="Polar residues" evidence="6">
    <location>
        <begin position="77"/>
        <end position="91"/>
    </location>
</feature>
<organism evidence="8 9">
    <name type="scientific">Puccinia striiformis</name>
    <dbReference type="NCBI Taxonomy" id="27350"/>
    <lineage>
        <taxon>Eukaryota</taxon>
        <taxon>Fungi</taxon>
        <taxon>Dikarya</taxon>
        <taxon>Basidiomycota</taxon>
        <taxon>Pucciniomycotina</taxon>
        <taxon>Pucciniomycetes</taxon>
        <taxon>Pucciniales</taxon>
        <taxon>Pucciniaceae</taxon>
        <taxon>Puccinia</taxon>
    </lineage>
</organism>
<sequence>MGAHLRNGRNISAEQRQRELDFQSKYPISPAAAERLRRIRAQPTPSTRLREDSYAAGTHRLEHGSIPQGRESIRDIPSSSVERFNSSTSLYRPTGVEPSSIHDPGTSSHPPSVHGSAFNPYPDRVKPTSNTGHKPSSFRESYGEPSEGHRGGNVHPPVGISQDYARQPMVPLREGQGIPEYSTDENRPRASSVDESNRERRDASSQRGMVSSSGNGLPRDFTSRSEQPHRSDTSRTNGYVNPSPTLDESTEPRAYYSPKQSSTDAQNPPTDPRDHVPGSYSFCDSRAITTTPSAANSTAFYTPGVPESTHCFKTSHASAAIRQPSTSTPLRTPTVPAPAPPSLCPTSPTRWSRPRARMETRRPHDEDGQDGPVLRKSGEGHWANGQNSWSRQGRKKPPLSTISESDSTNKLPPENHNNPSLHSSSEPSSREKFLNSLHSQFVPDTTFLLEDKIRDMFSLFLSELTHTLETVPPSLVQTCVSKFESSIHKTLQEMMTNEIMPSLISQVLHHVTINPLHKENTMNFKEELIPLQTFIKENIECVQDIMHVNDSQMQSNADQLKQDISELKHAQEAQFHYIAQQLADLSNKENDKFDHIKRRLGDMNQIISTLPGKINPPPTHEQKAPPPHLHYNNPFLNHVYNVPPMPQEPIIQHQPEIAVSPVSLTKSEPEWMALFPFIKHDIDKEVRREIWKAIPKTNEWETFNGELPYNHELWLQNIDVFVKDYYLLDHMIVSRLTTILTSTAKNWYLGLRNKHGDKSWAWWKNAIRNKFGTDNWKWRVQQEFEADHFYLENKKIHKWFNTQRDRLRAFQPELSEFLVCAKILKQCPGTLDNAIKSRYKGDPSDMCFDEMVIIAEDIIAKTMRSTIPTHQSSYQSNRQASQPQYPPRKNDPQKSDPDTKKTAPSPNGTKEGQSGDNNTGEEETQDDYDFDQPLNSEDEGDDKDSALVLAMQQHDLDHPMLSLGNHAIECELSQDLSIAEIQAACHQPQTWSTDCQTSHIEDARLMKCKPDKGKAHLLGSQNLTNVLIDGNQYTCLLDSGVSCSIISQQLLHSIKPLWQDNLMPIHQARFHSCSDQLIPLGVVELPLIFPHTKGSVRVQTEFVVMKNARMNYIIIGNDYLSLYGFDINNSKDRYFTIGNENKKKKFSFKSHQAEVMTPSSEISAVTKQKTLMSDFIKNELAEANINASLTEEQKDSLFTYYLPTNLLLLTLTTPLGAIKGHEVHIKLTTERPYPPLLRRPPYPASPKSREALEEHIEELVRLNVLRKVGHNEFVEITTPVIIAWHNGKSRMVGDFRALNTYTAADRYPIPKITETLNNLAKAKFLTSMDVLKGFHQNVIAEDSKKFLRIILHKGIYEYLRMPFGIKNAPSHFQRMMDIEFRQEINEKWVIIYIDDIIIMSNSWEEHLTRIDRILKIVINMNMKISLKKCNFGFKKLRLWDMLSLASPLGLIRIKLLPCFKKLPQQIRKKFNLSWALVL</sequence>
<dbReference type="Gene3D" id="3.10.10.10">
    <property type="entry name" value="HIV Type 1 Reverse Transcriptase, subunit A, domain 1"/>
    <property type="match status" value="1"/>
</dbReference>
<dbReference type="Pfam" id="PF00078">
    <property type="entry name" value="RVT_1"/>
    <property type="match status" value="1"/>
</dbReference>
<dbReference type="EMBL" id="PKSM01000195">
    <property type="protein sequence ID" value="POW03615.1"/>
    <property type="molecule type" value="Genomic_DNA"/>
</dbReference>
<evidence type="ECO:0000259" key="7">
    <source>
        <dbReference type="PROSITE" id="PS50878"/>
    </source>
</evidence>
<evidence type="ECO:0000256" key="3">
    <source>
        <dbReference type="ARBA" id="ARBA00022722"/>
    </source>
</evidence>
<dbReference type="InterPro" id="IPR000477">
    <property type="entry name" value="RT_dom"/>
</dbReference>
<keyword evidence="5" id="KW-0378">Hydrolase</keyword>
<dbReference type="Proteomes" id="UP000238274">
    <property type="component" value="Unassembled WGS sequence"/>
</dbReference>
<feature type="region of interest" description="Disordered" evidence="6">
    <location>
        <begin position="37"/>
        <end position="161"/>
    </location>
</feature>
<dbReference type="InterPro" id="IPR043128">
    <property type="entry name" value="Rev_trsase/Diguanyl_cyclase"/>
</dbReference>
<proteinExistence type="predicted"/>
<comment type="caution">
    <text evidence="8">The sequence shown here is derived from an EMBL/GenBank/DDBJ whole genome shotgun (WGS) entry which is preliminary data.</text>
</comment>
<feature type="compositionally biased region" description="Polar residues" evidence="6">
    <location>
        <begin position="902"/>
        <end position="918"/>
    </location>
</feature>
<dbReference type="PANTHER" id="PTHR37984">
    <property type="entry name" value="PROTEIN CBG26694"/>
    <property type="match status" value="1"/>
</dbReference>
<dbReference type="PANTHER" id="PTHR37984:SF5">
    <property type="entry name" value="PROTEIN NYNRIN-LIKE"/>
    <property type="match status" value="1"/>
</dbReference>
<keyword evidence="4" id="KW-0645">Protease</keyword>